<evidence type="ECO:0000313" key="2">
    <source>
        <dbReference type="Proteomes" id="UP001159428"/>
    </source>
</evidence>
<sequence length="66" mass="7807">LQASPDSKKNTILRNFFSDFKVWTWSLTHLTPFCTVDWQKLSPNVGNKIARGRFWKKDDLKQKNHS</sequence>
<comment type="caution">
    <text evidence="1">The sequence shown here is derived from an EMBL/GenBank/DDBJ whole genome shotgun (WGS) entry which is preliminary data.</text>
</comment>
<feature type="non-terminal residue" evidence="1">
    <location>
        <position position="1"/>
    </location>
</feature>
<accession>A0AAU9W983</accession>
<organism evidence="1 2">
    <name type="scientific">Pocillopora meandrina</name>
    <dbReference type="NCBI Taxonomy" id="46732"/>
    <lineage>
        <taxon>Eukaryota</taxon>
        <taxon>Metazoa</taxon>
        <taxon>Cnidaria</taxon>
        <taxon>Anthozoa</taxon>
        <taxon>Hexacorallia</taxon>
        <taxon>Scleractinia</taxon>
        <taxon>Astrocoeniina</taxon>
        <taxon>Pocilloporidae</taxon>
        <taxon>Pocillopora</taxon>
    </lineage>
</organism>
<keyword evidence="2" id="KW-1185">Reference proteome</keyword>
<evidence type="ECO:0000313" key="1">
    <source>
        <dbReference type="EMBL" id="CAH3105691.1"/>
    </source>
</evidence>
<dbReference type="Proteomes" id="UP001159428">
    <property type="component" value="Unassembled WGS sequence"/>
</dbReference>
<dbReference type="AlphaFoldDB" id="A0AAU9W983"/>
<proteinExistence type="predicted"/>
<name>A0AAU9W983_9CNID</name>
<dbReference type="EMBL" id="CALNXJ010000010">
    <property type="protein sequence ID" value="CAH3105691.1"/>
    <property type="molecule type" value="Genomic_DNA"/>
</dbReference>
<reference evidence="1 2" key="1">
    <citation type="submission" date="2022-05" db="EMBL/GenBank/DDBJ databases">
        <authorList>
            <consortium name="Genoscope - CEA"/>
            <person name="William W."/>
        </authorList>
    </citation>
    <scope>NUCLEOTIDE SEQUENCE [LARGE SCALE GENOMIC DNA]</scope>
</reference>
<protein>
    <submittedName>
        <fullName evidence="1">Uncharacterized protein</fullName>
    </submittedName>
</protein>
<gene>
    <name evidence="1" type="ORF">PMEA_00001362</name>
</gene>